<dbReference type="PANTHER" id="PTHR43046">
    <property type="entry name" value="GDP-MANNOSE MANNOSYL HYDROLASE"/>
    <property type="match status" value="1"/>
</dbReference>
<dbReference type="InterPro" id="IPR000086">
    <property type="entry name" value="NUDIX_hydrolase_dom"/>
</dbReference>
<evidence type="ECO:0000259" key="3">
    <source>
        <dbReference type="PROSITE" id="PS51462"/>
    </source>
</evidence>
<keyword evidence="2 4" id="KW-0378">Hydrolase</keyword>
<dbReference type="PANTHER" id="PTHR43046:SF14">
    <property type="entry name" value="MUTT_NUDIX FAMILY PROTEIN"/>
    <property type="match status" value="1"/>
</dbReference>
<dbReference type="InterPro" id="IPR015797">
    <property type="entry name" value="NUDIX_hydrolase-like_dom_sf"/>
</dbReference>
<dbReference type="EMBL" id="CZKA01000037">
    <property type="protein sequence ID" value="CUR57437.1"/>
    <property type="molecule type" value="Genomic_DNA"/>
</dbReference>
<name>A0A2P2C5Z5_9ZZZZ</name>
<dbReference type="CDD" id="cd02883">
    <property type="entry name" value="NUDIX_Hydrolase"/>
    <property type="match status" value="1"/>
</dbReference>
<organism evidence="4">
    <name type="scientific">metagenome</name>
    <dbReference type="NCBI Taxonomy" id="256318"/>
    <lineage>
        <taxon>unclassified sequences</taxon>
        <taxon>metagenomes</taxon>
    </lineage>
</organism>
<evidence type="ECO:0000256" key="1">
    <source>
        <dbReference type="ARBA" id="ARBA00001946"/>
    </source>
</evidence>
<dbReference type="PRINTS" id="PR00502">
    <property type="entry name" value="NUDIXFAMILY"/>
</dbReference>
<dbReference type="InterPro" id="IPR020476">
    <property type="entry name" value="Nudix_hydrolase"/>
</dbReference>
<gene>
    <name evidence="4" type="ORF">NOCA2420017</name>
</gene>
<feature type="domain" description="Nudix hydrolase" evidence="3">
    <location>
        <begin position="4"/>
        <end position="140"/>
    </location>
</feature>
<dbReference type="AlphaFoldDB" id="A0A2P2C5Z5"/>
<dbReference type="Gene3D" id="3.90.79.10">
    <property type="entry name" value="Nucleoside Triphosphate Pyrophosphohydrolase"/>
    <property type="match status" value="1"/>
</dbReference>
<reference evidence="4" key="1">
    <citation type="submission" date="2015-08" db="EMBL/GenBank/DDBJ databases">
        <authorList>
            <person name="Babu N.S."/>
            <person name="Beckwith C.J."/>
            <person name="Beseler K.G."/>
            <person name="Brison A."/>
            <person name="Carone J.V."/>
            <person name="Caskin T.P."/>
            <person name="Diamond M."/>
            <person name="Durham M.E."/>
            <person name="Foxe J.M."/>
            <person name="Go M."/>
            <person name="Henderson B.A."/>
            <person name="Jones I.B."/>
            <person name="McGettigan J.A."/>
            <person name="Micheletti S.J."/>
            <person name="Nasrallah M.E."/>
            <person name="Ortiz D."/>
            <person name="Piller C.R."/>
            <person name="Privatt S.R."/>
            <person name="Schneider S.L."/>
            <person name="Sharp S."/>
            <person name="Smith T.C."/>
            <person name="Stanton J.D."/>
            <person name="Ullery H.E."/>
            <person name="Wilson R.J."/>
            <person name="Serrano M.G."/>
            <person name="Buck G."/>
            <person name="Lee V."/>
            <person name="Wang Y."/>
            <person name="Carvalho R."/>
            <person name="Voegtly L."/>
            <person name="Shi R."/>
            <person name="Duckworth R."/>
            <person name="Johnson A."/>
            <person name="Loviza R."/>
            <person name="Walstead R."/>
            <person name="Shah Z."/>
            <person name="Kiflezghi M."/>
            <person name="Wade K."/>
            <person name="Ball S.L."/>
            <person name="Bradley K.W."/>
            <person name="Asai D.J."/>
            <person name="Bowman C.A."/>
            <person name="Russell D.A."/>
            <person name="Pope W.H."/>
            <person name="Jacobs-Sera D."/>
            <person name="Hendrix R.W."/>
            <person name="Hatfull G.F."/>
        </authorList>
    </citation>
    <scope>NUCLEOTIDE SEQUENCE</scope>
</reference>
<proteinExistence type="predicted"/>
<evidence type="ECO:0000313" key="4">
    <source>
        <dbReference type="EMBL" id="CUR57437.1"/>
    </source>
</evidence>
<evidence type="ECO:0000256" key="2">
    <source>
        <dbReference type="ARBA" id="ARBA00022801"/>
    </source>
</evidence>
<sequence>MDFDTRLAAYAVIVDTHDRVLLVLGNEDDLWALPGGGVDLDETAAAGLVRELREETGYDVEPGILLGVDTEVVTGADRLVDRSRPLKHVRVVHEATIVAGKLTHEVDGTTDEARWVPLSQVDTLPRLGHVDTALAWWREYWGA</sequence>
<dbReference type="InterPro" id="IPR020084">
    <property type="entry name" value="NUDIX_hydrolase_CS"/>
</dbReference>
<dbReference type="Pfam" id="PF00293">
    <property type="entry name" value="NUDIX"/>
    <property type="match status" value="1"/>
</dbReference>
<dbReference type="PROSITE" id="PS51462">
    <property type="entry name" value="NUDIX"/>
    <property type="match status" value="1"/>
</dbReference>
<dbReference type="PROSITE" id="PS00893">
    <property type="entry name" value="NUDIX_BOX"/>
    <property type="match status" value="1"/>
</dbReference>
<dbReference type="GO" id="GO:0016787">
    <property type="term" value="F:hydrolase activity"/>
    <property type="evidence" value="ECO:0007669"/>
    <property type="project" value="UniProtKB-KW"/>
</dbReference>
<protein>
    <submittedName>
        <fullName evidence="4">NUDIX hydrolase</fullName>
    </submittedName>
</protein>
<comment type="cofactor">
    <cofactor evidence="1">
        <name>Mg(2+)</name>
        <dbReference type="ChEBI" id="CHEBI:18420"/>
    </cofactor>
</comment>
<accession>A0A2P2C5Z5</accession>
<dbReference type="SUPFAM" id="SSF55811">
    <property type="entry name" value="Nudix"/>
    <property type="match status" value="1"/>
</dbReference>